<keyword evidence="3" id="KW-0677">Repeat</keyword>
<evidence type="ECO:0000259" key="5">
    <source>
        <dbReference type="PROSITE" id="PS50835"/>
    </source>
</evidence>
<feature type="domain" description="Ig-like" evidence="5">
    <location>
        <begin position="281"/>
        <end position="355"/>
    </location>
</feature>
<dbReference type="Proteomes" id="UP000694395">
    <property type="component" value="Chromosome 17"/>
</dbReference>
<feature type="domain" description="Fibronectin type-III" evidence="6">
    <location>
        <begin position="664"/>
        <end position="755"/>
    </location>
</feature>
<dbReference type="Pfam" id="PF00041">
    <property type="entry name" value="fn3"/>
    <property type="match status" value="3"/>
</dbReference>
<evidence type="ECO:0000256" key="2">
    <source>
        <dbReference type="ARBA" id="ARBA00022490"/>
    </source>
</evidence>
<dbReference type="Pfam" id="PF07679">
    <property type="entry name" value="I-set"/>
    <property type="match status" value="5"/>
</dbReference>
<dbReference type="InterPro" id="IPR036116">
    <property type="entry name" value="FN3_sf"/>
</dbReference>
<dbReference type="Ensembl" id="ENSOMYT00000014388.2">
    <property type="protein sequence ID" value="ENSOMYP00000013008.2"/>
    <property type="gene ID" value="ENSOMYG00000006434.2"/>
</dbReference>
<feature type="domain" description="Ig-like" evidence="5">
    <location>
        <begin position="29"/>
        <end position="113"/>
    </location>
</feature>
<evidence type="ECO:0000313" key="8">
    <source>
        <dbReference type="Proteomes" id="UP000694395"/>
    </source>
</evidence>
<proteinExistence type="predicted"/>
<dbReference type="GeneTree" id="ENSGT00940000160123"/>
<dbReference type="InterPro" id="IPR036179">
    <property type="entry name" value="Ig-like_dom_sf"/>
</dbReference>
<feature type="domain" description="Ig-like" evidence="5">
    <location>
        <begin position="863"/>
        <end position="953"/>
    </location>
</feature>
<dbReference type="CDD" id="cd00063">
    <property type="entry name" value="FN3"/>
    <property type="match status" value="4"/>
</dbReference>
<dbReference type="SMART" id="SM00060">
    <property type="entry name" value="FN3"/>
    <property type="match status" value="4"/>
</dbReference>
<organism evidence="7 8">
    <name type="scientific">Oncorhynchus mykiss</name>
    <name type="common">Rainbow trout</name>
    <name type="synonym">Salmo gairdneri</name>
    <dbReference type="NCBI Taxonomy" id="8022"/>
    <lineage>
        <taxon>Eukaryota</taxon>
        <taxon>Metazoa</taxon>
        <taxon>Chordata</taxon>
        <taxon>Craniata</taxon>
        <taxon>Vertebrata</taxon>
        <taxon>Euteleostomi</taxon>
        <taxon>Actinopterygii</taxon>
        <taxon>Neopterygii</taxon>
        <taxon>Teleostei</taxon>
        <taxon>Protacanthopterygii</taxon>
        <taxon>Salmoniformes</taxon>
        <taxon>Salmonidae</taxon>
        <taxon>Salmoninae</taxon>
        <taxon>Oncorhynchus</taxon>
    </lineage>
</organism>
<dbReference type="GO" id="GO:0031430">
    <property type="term" value="C:M band"/>
    <property type="evidence" value="ECO:0007669"/>
    <property type="project" value="TreeGrafter"/>
</dbReference>
<dbReference type="InterPro" id="IPR007110">
    <property type="entry name" value="Ig-like_dom"/>
</dbReference>
<dbReference type="PROSITE" id="PS50853">
    <property type="entry name" value="FN3"/>
    <property type="match status" value="4"/>
</dbReference>
<feature type="domain" description="Fibronectin type-III" evidence="6">
    <location>
        <begin position="958"/>
        <end position="1052"/>
    </location>
</feature>
<dbReference type="FunFam" id="2.60.40.10:FF:001232">
    <property type="entry name" value="Immunoglobulin-like and fibronectin type III domain-containing 1"/>
    <property type="match status" value="1"/>
</dbReference>
<dbReference type="InterPro" id="IPR013098">
    <property type="entry name" value="Ig_I-set"/>
</dbReference>
<dbReference type="InterPro" id="IPR003598">
    <property type="entry name" value="Ig_sub2"/>
</dbReference>
<evidence type="ECO:0000256" key="4">
    <source>
        <dbReference type="ARBA" id="ARBA00023319"/>
    </source>
</evidence>
<dbReference type="SMART" id="SM00408">
    <property type="entry name" value="IGc2"/>
    <property type="match status" value="3"/>
</dbReference>
<name>A0A8C7NUK6_ONCMY</name>
<evidence type="ECO:0000256" key="3">
    <source>
        <dbReference type="ARBA" id="ARBA00022737"/>
    </source>
</evidence>
<dbReference type="InterPro" id="IPR050964">
    <property type="entry name" value="Striated_Muscle_Regulatory"/>
</dbReference>
<dbReference type="SUPFAM" id="SSF49265">
    <property type="entry name" value="Fibronectin type III"/>
    <property type="match status" value="2"/>
</dbReference>
<keyword evidence="8" id="KW-1185">Reference proteome</keyword>
<reference evidence="7" key="2">
    <citation type="submission" date="2025-08" db="UniProtKB">
        <authorList>
            <consortium name="Ensembl"/>
        </authorList>
    </citation>
    <scope>IDENTIFICATION</scope>
</reference>
<keyword evidence="2" id="KW-0963">Cytoplasm</keyword>
<dbReference type="PANTHER" id="PTHR13817">
    <property type="entry name" value="TITIN"/>
    <property type="match status" value="1"/>
</dbReference>
<evidence type="ECO:0000256" key="1">
    <source>
        <dbReference type="ARBA" id="ARBA00004496"/>
    </source>
</evidence>
<feature type="domain" description="Fibronectin type-III" evidence="6">
    <location>
        <begin position="569"/>
        <end position="663"/>
    </location>
</feature>
<dbReference type="Pfam" id="PF18362">
    <property type="entry name" value="THB"/>
    <property type="match status" value="1"/>
</dbReference>
<evidence type="ECO:0000313" key="7">
    <source>
        <dbReference type="Ensembl" id="ENSOMYP00000013008.2"/>
    </source>
</evidence>
<dbReference type="FunFam" id="2.60.40.10:FF:001097">
    <property type="entry name" value="Immunoglobulin-like and fibronectin type III domain-containing protein 1"/>
    <property type="match status" value="1"/>
</dbReference>
<dbReference type="FunFam" id="2.60.40.10:FF:001401">
    <property type="entry name" value="immunoglobulin-like and fibronectin type III domain-containing protein 1"/>
    <property type="match status" value="1"/>
</dbReference>
<dbReference type="PANTHER" id="PTHR13817:SF180">
    <property type="entry name" value="IMMUNOGLOBULIN-LIKE AND FIBRONECTIN TYPE III DOMAIN-CONTAINING 1, TANDEM DUPLICATE 3-RELATED"/>
    <property type="match status" value="1"/>
</dbReference>
<dbReference type="SMART" id="SM00409">
    <property type="entry name" value="IG"/>
    <property type="match status" value="6"/>
</dbReference>
<keyword evidence="4" id="KW-0393">Immunoglobulin domain</keyword>
<dbReference type="PROSITE" id="PS50835">
    <property type="entry name" value="IG_LIKE"/>
    <property type="match status" value="4"/>
</dbReference>
<dbReference type="InterPro" id="IPR003961">
    <property type="entry name" value="FN3_dom"/>
</dbReference>
<dbReference type="SUPFAM" id="SSF48726">
    <property type="entry name" value="Immunoglobulin"/>
    <property type="match status" value="6"/>
</dbReference>
<protein>
    <submittedName>
        <fullName evidence="7">Immunoglobulin like and fibronectin type III domain containing 1, tandem duplicate 3</fullName>
    </submittedName>
</protein>
<dbReference type="InterPro" id="IPR013783">
    <property type="entry name" value="Ig-like_fold"/>
</dbReference>
<comment type="subcellular location">
    <subcellularLocation>
        <location evidence="1">Cytoplasm</location>
    </subcellularLocation>
</comment>
<dbReference type="FunFam" id="2.60.40.10:FF:000425">
    <property type="entry name" value="Myosin light chain kinase"/>
    <property type="match status" value="1"/>
</dbReference>
<evidence type="ECO:0000259" key="6">
    <source>
        <dbReference type="PROSITE" id="PS50853"/>
    </source>
</evidence>
<dbReference type="FunFam" id="2.60.40.10:FF:000084">
    <property type="entry name" value="Myosin binding protein C, slow type"/>
    <property type="match status" value="1"/>
</dbReference>
<dbReference type="Gene3D" id="2.60.40.10">
    <property type="entry name" value="Immunoglobulins"/>
    <property type="match status" value="10"/>
</dbReference>
<dbReference type="GO" id="GO:0045214">
    <property type="term" value="P:sarcomere organization"/>
    <property type="evidence" value="ECO:0007669"/>
    <property type="project" value="TreeGrafter"/>
</dbReference>
<dbReference type="FunFam" id="2.60.40.10:FF:001438">
    <property type="entry name" value="Immunoglobulin-like and fibronectin type III domain-containing protein 1"/>
    <property type="match status" value="1"/>
</dbReference>
<dbReference type="InterPro" id="IPR040849">
    <property type="entry name" value="MyBP-C_THB"/>
</dbReference>
<dbReference type="AlphaFoldDB" id="A0A8C7NUK6"/>
<reference evidence="7" key="1">
    <citation type="submission" date="2020-07" db="EMBL/GenBank/DDBJ databases">
        <title>A long reads based de novo assembly of the rainbow trout Arlee double haploid line genome.</title>
        <authorList>
            <person name="Gao G."/>
            <person name="Palti Y."/>
        </authorList>
    </citation>
    <scope>NUCLEOTIDE SEQUENCE [LARGE SCALE GENOMIC DNA]</scope>
</reference>
<feature type="domain" description="Ig-like" evidence="5">
    <location>
        <begin position="1066"/>
        <end position="1154"/>
    </location>
</feature>
<dbReference type="InterPro" id="IPR003599">
    <property type="entry name" value="Ig_sub"/>
</dbReference>
<dbReference type="FunFam" id="2.60.40.10:FF:000031">
    <property type="entry name" value="Myosin-binding protein C, slow type"/>
    <property type="match status" value="1"/>
</dbReference>
<dbReference type="FunFam" id="2.60.40.10:FF:001267">
    <property type="entry name" value="Immunoglobulin-like and fibronectin type III domain containing 1"/>
    <property type="match status" value="1"/>
</dbReference>
<sequence>MLGQLYRSRVPGVMITQFVEELPVGMTTPDFTLKPIALTIQEGKCAVFKAIVSGNPTPSVHWTRSNGEVTEPERYKMVSDPATPYEHYIEVTDTYKCFATNEYGKAVVTANLNVIESEDTITPGLIYGAKPDDKKEGEIDPRFWDVLMSADKKDYEKICAEFGVTNFRWMLKTLNAKKVEREEEQAKYVEKLSNLKHIEVKPGGGAEFEFEMSLKDPNVKIFLFKNGVMVPFSVETEEKHFLKKTGRKFTFGIKDLAGDDEGLYQVMVEGVLIFSTDFKVPMVDFLVKIQEVKATEREDAVFECVLSSPMSKIQWTGRNQPCEQGDKFDIEVSEDMLIHTLVVKDCAKLDGGIYSVCAGIKSCNAFLVVEGKEMTFQTQKVLGKRKSAKQLELVGEREMREWNPGVHFTSGLSDISVNMGNRGELECKLSSENCEGICNYKHQSYIVATICTAFVLLNVCDICVPDPPRVNPDDLADFSKPVIIKVGQSATFKLSFMGRDPMKIYWYNEGEELVEDKHINIEKSLTHSRLLLSKCQRKATGEIKIKIKNECGTIEGISRLIVLDRPSPALGPVEIIEASSAVLDFKWRPPKDNGGSPVINYILERQQLGRNSWMKLGQIPGEPKYRDTDVDHGRKYCYHIRAVTEQGISEMMETDDIQAAYPGQPSSPKVISAFANCINLEWVPPSNTGGTNILGYHLEKRKKGSNLWGSINNVKEPIKVKDVIEGIEYEFRVAAINISGAGEPSTPSEFVIARDPKKPPGQINDLKVTDSTYTTLSLGWTKPIEEEGVQDEAKGYFVEIRPAANPEWDRCNNNPIIITSYNILGLKSMAMYWVRVIATNDGGEGEPKGLDNYIIAMPPPVRPHFTDRKMKSFMVVRAGNSARININFVASPMPNITWLKDGMPVSKLVTISNSDNTSQLLISTSERPDTGIYTIIVKNMVGQETFSIEIRVTDDPKPPGPAELEQNVPGTVTVTWTPSPDERRDDRLHYIVSRRDSVKRMWQTVADHLFNNKFTALNIMAGREYYFRVYAKNDMGLSEPSESPTWGVTKKKGTLRFAPCPSESAPSFLVPLKTHSTPESYECYMSCAVRGDPTPHVTWYRNNISLNTNTNYLITNTCGVCSMLILRVGTKDTGEYKVIADNALGRAECSTKLTVNEQPETLQRAEMDVC</sequence>
<reference evidence="7" key="3">
    <citation type="submission" date="2025-09" db="UniProtKB">
        <authorList>
            <consortium name="Ensembl"/>
        </authorList>
    </citation>
    <scope>IDENTIFICATION</scope>
</reference>
<feature type="domain" description="Fibronectin type-III" evidence="6">
    <location>
        <begin position="759"/>
        <end position="860"/>
    </location>
</feature>
<accession>A0A8C7NUK6</accession>